<evidence type="ECO:0000256" key="6">
    <source>
        <dbReference type="SAM" id="Phobius"/>
    </source>
</evidence>
<dbReference type="AlphaFoldDB" id="A0A2T5J2C4"/>
<dbReference type="RefSeq" id="WP_107864520.1">
    <property type="nucleotide sequence ID" value="NZ_QAON01000002.1"/>
</dbReference>
<feature type="transmembrane region" description="Helical" evidence="6">
    <location>
        <begin position="149"/>
        <end position="166"/>
    </location>
</feature>
<dbReference type="EMBL" id="QAON01000002">
    <property type="protein sequence ID" value="PTQ90669.1"/>
    <property type="molecule type" value="Genomic_DNA"/>
</dbReference>
<accession>A0A2T5J2C4</accession>
<keyword evidence="3 6" id="KW-0812">Transmembrane</keyword>
<evidence type="ECO:0000256" key="3">
    <source>
        <dbReference type="ARBA" id="ARBA00022692"/>
    </source>
</evidence>
<evidence type="ECO:0000256" key="5">
    <source>
        <dbReference type="ARBA" id="ARBA00023136"/>
    </source>
</evidence>
<feature type="transmembrane region" description="Helical" evidence="6">
    <location>
        <begin position="73"/>
        <end position="92"/>
    </location>
</feature>
<evidence type="ECO:0000256" key="1">
    <source>
        <dbReference type="ARBA" id="ARBA00004651"/>
    </source>
</evidence>
<keyword evidence="5 6" id="KW-0472">Membrane</keyword>
<keyword evidence="4 6" id="KW-1133">Transmembrane helix</keyword>
<sequence length="204" mass="22437">MPKKHPSPTQTPTAQTESIPLARAGVRLAAVIYDGLLIVALNAIVAVVLVVIATPSDMSTNNQTVVLPDWFRSLVLFPAMVVMTWLFYGYFWRKNGQTLGMQTWRLKVIKPNGQLLSWGDAAGRCAAAMILPTFCGLAASFLYHSAGAFALSILFGFVGNYLWSWVNGRGLAWHDQLSATVVIRVPVDPRQKRGVLGWFSKTED</sequence>
<gene>
    <name evidence="8" type="ORF">C8N29_10269</name>
</gene>
<dbReference type="Proteomes" id="UP000244223">
    <property type="component" value="Unassembled WGS sequence"/>
</dbReference>
<proteinExistence type="predicted"/>
<evidence type="ECO:0000256" key="4">
    <source>
        <dbReference type="ARBA" id="ARBA00022989"/>
    </source>
</evidence>
<dbReference type="PANTHER" id="PTHR36115:SF10">
    <property type="entry name" value="RDD DOMAIN-CONTAINING PROTEIN"/>
    <property type="match status" value="1"/>
</dbReference>
<comment type="subcellular location">
    <subcellularLocation>
        <location evidence="1">Cell membrane</location>
        <topology evidence="1">Multi-pass membrane protein</topology>
    </subcellularLocation>
</comment>
<dbReference type="InterPro" id="IPR010432">
    <property type="entry name" value="RDD"/>
</dbReference>
<feature type="transmembrane region" description="Helical" evidence="6">
    <location>
        <begin position="31"/>
        <end position="53"/>
    </location>
</feature>
<feature type="domain" description="RDD" evidence="7">
    <location>
        <begin position="22"/>
        <end position="178"/>
    </location>
</feature>
<comment type="caution">
    <text evidence="8">The sequence shown here is derived from an EMBL/GenBank/DDBJ whole genome shotgun (WGS) entry which is preliminary data.</text>
</comment>
<evidence type="ECO:0000313" key="9">
    <source>
        <dbReference type="Proteomes" id="UP000244223"/>
    </source>
</evidence>
<reference evidence="8 9" key="1">
    <citation type="submission" date="2018-04" db="EMBL/GenBank/DDBJ databases">
        <title>Genomic Encyclopedia of Archaeal and Bacterial Type Strains, Phase II (KMG-II): from individual species to whole genera.</title>
        <authorList>
            <person name="Goeker M."/>
        </authorList>
    </citation>
    <scope>NUCLEOTIDE SEQUENCE [LARGE SCALE GENOMIC DNA]</scope>
    <source>
        <strain evidence="8 9">DSM 5822</strain>
    </source>
</reference>
<dbReference type="OrthoDB" id="9793824at2"/>
<keyword evidence="2" id="KW-1003">Cell membrane</keyword>
<keyword evidence="9" id="KW-1185">Reference proteome</keyword>
<evidence type="ECO:0000259" key="7">
    <source>
        <dbReference type="Pfam" id="PF06271"/>
    </source>
</evidence>
<dbReference type="Pfam" id="PF06271">
    <property type="entry name" value="RDD"/>
    <property type="match status" value="1"/>
</dbReference>
<dbReference type="PANTHER" id="PTHR36115">
    <property type="entry name" value="PROLINE-RICH ANTIGEN HOMOLOG-RELATED"/>
    <property type="match status" value="1"/>
</dbReference>
<dbReference type="GO" id="GO:0005886">
    <property type="term" value="C:plasma membrane"/>
    <property type="evidence" value="ECO:0007669"/>
    <property type="project" value="UniProtKB-SubCell"/>
</dbReference>
<evidence type="ECO:0000313" key="8">
    <source>
        <dbReference type="EMBL" id="PTQ90669.1"/>
    </source>
</evidence>
<evidence type="ECO:0000256" key="2">
    <source>
        <dbReference type="ARBA" id="ARBA00022475"/>
    </source>
</evidence>
<organism evidence="8 9">
    <name type="scientific">Agitococcus lubricus</name>
    <dbReference type="NCBI Taxonomy" id="1077255"/>
    <lineage>
        <taxon>Bacteria</taxon>
        <taxon>Pseudomonadati</taxon>
        <taxon>Pseudomonadota</taxon>
        <taxon>Gammaproteobacteria</taxon>
        <taxon>Moraxellales</taxon>
        <taxon>Moraxellaceae</taxon>
        <taxon>Agitococcus</taxon>
    </lineage>
</organism>
<dbReference type="InterPro" id="IPR051791">
    <property type="entry name" value="Pra-immunoreactive"/>
</dbReference>
<protein>
    <submittedName>
        <fullName evidence="8">Putative RDD family membrane protein YckC</fullName>
    </submittedName>
</protein>
<name>A0A2T5J2C4_9GAMM</name>